<proteinExistence type="predicted"/>
<feature type="non-terminal residue" evidence="1">
    <location>
        <position position="1"/>
    </location>
</feature>
<reference evidence="1" key="1">
    <citation type="submission" date="2018-05" db="EMBL/GenBank/DDBJ databases">
        <authorList>
            <person name="Lanie J.A."/>
            <person name="Ng W.-L."/>
            <person name="Kazmierczak K.M."/>
            <person name="Andrzejewski T.M."/>
            <person name="Davidsen T.M."/>
            <person name="Wayne K.J."/>
            <person name="Tettelin H."/>
            <person name="Glass J.I."/>
            <person name="Rusch D."/>
            <person name="Podicherti R."/>
            <person name="Tsui H.-C.T."/>
            <person name="Winkler M.E."/>
        </authorList>
    </citation>
    <scope>NUCLEOTIDE SEQUENCE</scope>
</reference>
<dbReference type="EMBL" id="UINC01135239">
    <property type="protein sequence ID" value="SVD19264.1"/>
    <property type="molecule type" value="Genomic_DNA"/>
</dbReference>
<protein>
    <submittedName>
        <fullName evidence="1">Uncharacterized protein</fullName>
    </submittedName>
</protein>
<sequence>VVVTATEDVVVTATEEFTLNGDNISLNGSGTITIKNESGQGNKISFIVDDETELLKMEVDNADGIIKLLAETKIAADDNLESYINATDSGVRLNVKGKEKVLVHAVDENDGVIQLLAKDSVNLNADNIVITSENEFTVSNDMRVGGEFRVSPIDDDTPEFSISYDGEDNFTLANETGTDILFAVGVDNNEVMRIDGDEESLLMGRSQQLQFANNTTYIHHTEAEILEIVAPTLNLTTEIKTNVSTNLHVGSSLTVGDEDEPLTMSQVDGDVLIRNVDINQDLKIGVTRAGPTEDYVLTLDGTD</sequence>
<organism evidence="1">
    <name type="scientific">marine metagenome</name>
    <dbReference type="NCBI Taxonomy" id="408172"/>
    <lineage>
        <taxon>unclassified sequences</taxon>
        <taxon>metagenomes</taxon>
        <taxon>ecological metagenomes</taxon>
    </lineage>
</organism>
<evidence type="ECO:0000313" key="1">
    <source>
        <dbReference type="EMBL" id="SVD19264.1"/>
    </source>
</evidence>
<name>A0A382TAW3_9ZZZZ</name>
<dbReference type="AlphaFoldDB" id="A0A382TAW3"/>
<feature type="non-terminal residue" evidence="1">
    <location>
        <position position="303"/>
    </location>
</feature>
<gene>
    <name evidence="1" type="ORF">METZ01_LOCUS372118</name>
</gene>
<accession>A0A382TAW3</accession>